<dbReference type="Pfam" id="PF25656">
    <property type="entry name" value="DUF7945"/>
    <property type="match status" value="1"/>
</dbReference>
<organism evidence="2 3">
    <name type="scientific">Limnobaculum xujianqingii</name>
    <dbReference type="NCBI Taxonomy" id="2738837"/>
    <lineage>
        <taxon>Bacteria</taxon>
        <taxon>Pseudomonadati</taxon>
        <taxon>Pseudomonadota</taxon>
        <taxon>Gammaproteobacteria</taxon>
        <taxon>Enterobacterales</taxon>
        <taxon>Budviciaceae</taxon>
        <taxon>Limnobaculum</taxon>
    </lineage>
</organism>
<reference evidence="2 4" key="1">
    <citation type="submission" date="2020-11" db="EMBL/GenBank/DDBJ databases">
        <title>Insectihabitans protaetiae gen. nov. sp. nov. and Insectihabitans allomyrinae sp. nov., isolated from larvae of Protaetia brevitarsis seulensis and Allomyrina dichotoma, respectively.</title>
        <authorList>
            <person name="Lee S.D."/>
            <person name="Byeon Y.-S."/>
            <person name="Kim S.-M."/>
            <person name="Yang H.L."/>
            <person name="Kim I.S."/>
        </authorList>
    </citation>
    <scope>NUCLEOTIDE SEQUENCE</scope>
    <source>
        <strain evidence="2">CWB-B4</strain>
        <strain evidence="1 4">CWB-B43</strain>
    </source>
</reference>
<dbReference type="EMBL" id="JADRCQ010000003">
    <property type="protein sequence ID" value="MBK5073798.1"/>
    <property type="molecule type" value="Genomic_DNA"/>
</dbReference>
<keyword evidence="4" id="KW-1185">Reference proteome</keyword>
<name>A0A9D7AJM9_9GAMM</name>
<evidence type="ECO:0000313" key="3">
    <source>
        <dbReference type="Proteomes" id="UP000807542"/>
    </source>
</evidence>
<proteinExistence type="predicted"/>
<protein>
    <submittedName>
        <fullName evidence="2">Uncharacterized protein</fullName>
    </submittedName>
</protein>
<dbReference type="Proteomes" id="UP000807542">
    <property type="component" value="Unassembled WGS sequence"/>
</dbReference>
<evidence type="ECO:0000313" key="2">
    <source>
        <dbReference type="EMBL" id="MBK5177308.1"/>
    </source>
</evidence>
<dbReference type="NCBIfam" id="NF047838">
    <property type="entry name" value="SCO4402_fam"/>
    <property type="match status" value="1"/>
</dbReference>
<gene>
    <name evidence="2" type="ORF">I2492_13365</name>
    <name evidence="1" type="ORF">I2493_12340</name>
</gene>
<dbReference type="AlphaFoldDB" id="A0A9D7AJM9"/>
<dbReference type="InterPro" id="IPR057705">
    <property type="entry name" value="DUF7945"/>
</dbReference>
<dbReference type="EMBL" id="JADRCP010000003">
    <property type="protein sequence ID" value="MBK5177308.1"/>
    <property type="molecule type" value="Genomic_DNA"/>
</dbReference>
<accession>A0A9D7AJM9</accession>
<evidence type="ECO:0000313" key="1">
    <source>
        <dbReference type="EMBL" id="MBK5073798.1"/>
    </source>
</evidence>
<evidence type="ECO:0000313" key="4">
    <source>
        <dbReference type="Proteomes" id="UP001296969"/>
    </source>
</evidence>
<dbReference type="Proteomes" id="UP001296969">
    <property type="component" value="Unassembled WGS sequence"/>
</dbReference>
<sequence>MREELIDYIRGLSDEKYQYQAWIEGVRPGGGYDELDYTVHFLYDDTDLADDPESMIGWILVGKSESDAVAKVISSLDIIFDKYGTELSDKEYLAKEEWRDVIKAAKEAEKILLSSV</sequence>
<comment type="caution">
    <text evidence="2">The sequence shown here is derived from an EMBL/GenBank/DDBJ whole genome shotgun (WGS) entry which is preliminary data.</text>
</comment>